<evidence type="ECO:0000313" key="2">
    <source>
        <dbReference type="EMBL" id="MDR6238672.1"/>
    </source>
</evidence>
<keyword evidence="1" id="KW-0732">Signal</keyword>
<evidence type="ECO:0000256" key="1">
    <source>
        <dbReference type="SAM" id="SignalP"/>
    </source>
</evidence>
<dbReference type="EMBL" id="JAVDQD010000002">
    <property type="protein sequence ID" value="MDR6238672.1"/>
    <property type="molecule type" value="Genomic_DNA"/>
</dbReference>
<evidence type="ECO:0000313" key="3">
    <source>
        <dbReference type="Proteomes" id="UP001185092"/>
    </source>
</evidence>
<gene>
    <name evidence="2" type="ORF">HNQ88_001709</name>
</gene>
<evidence type="ECO:0008006" key="4">
    <source>
        <dbReference type="Google" id="ProtNLM"/>
    </source>
</evidence>
<protein>
    <recommendedName>
        <fullName evidence="4">DUF4352 domain-containing protein</fullName>
    </recommendedName>
</protein>
<dbReference type="Proteomes" id="UP001185092">
    <property type="component" value="Unassembled WGS sequence"/>
</dbReference>
<proteinExistence type="predicted"/>
<dbReference type="PROSITE" id="PS51257">
    <property type="entry name" value="PROKAR_LIPOPROTEIN"/>
    <property type="match status" value="1"/>
</dbReference>
<feature type="chain" id="PRO_5041925289" description="DUF4352 domain-containing protein" evidence="1">
    <location>
        <begin position="24"/>
        <end position="243"/>
    </location>
</feature>
<name>A0AAE3XLJ5_9BACT</name>
<reference evidence="2" key="1">
    <citation type="submission" date="2023-07" db="EMBL/GenBank/DDBJ databases">
        <title>Genomic Encyclopedia of Type Strains, Phase IV (KMG-IV): sequencing the most valuable type-strain genomes for metagenomic binning, comparative biology and taxonomic classification.</title>
        <authorList>
            <person name="Goeker M."/>
        </authorList>
    </citation>
    <scope>NUCLEOTIDE SEQUENCE</scope>
    <source>
        <strain evidence="2">DSM 26174</strain>
    </source>
</reference>
<organism evidence="2 3">
    <name type="scientific">Aureibacter tunicatorum</name>
    <dbReference type="NCBI Taxonomy" id="866807"/>
    <lineage>
        <taxon>Bacteria</taxon>
        <taxon>Pseudomonadati</taxon>
        <taxon>Bacteroidota</taxon>
        <taxon>Cytophagia</taxon>
        <taxon>Cytophagales</taxon>
        <taxon>Persicobacteraceae</taxon>
        <taxon>Aureibacter</taxon>
    </lineage>
</organism>
<sequence length="243" mass="28154">MRIIYSFLIFSLISMSVSSCFSAQPVSRLKALNRTTSWYFGNEVSSQNKNGIELRVAYTESYGETLVFDIELINNSDKSVCISPNQCYYVALDKDTTDIGALRFAIDPEVKILELDKKIEAGKAAQANHVLYSLFSVTLDIVEDAATLTEEKTEEQRDKEFNERQEHLEFLNDESDRREEHVYSLNSQKSFWVNSTLRRTDVESGYTIKGQIFIKRNIKAEYYKLYIPIGNQRFAFDYKQVLY</sequence>
<comment type="caution">
    <text evidence="2">The sequence shown here is derived from an EMBL/GenBank/DDBJ whole genome shotgun (WGS) entry which is preliminary data.</text>
</comment>
<dbReference type="AlphaFoldDB" id="A0AAE3XLJ5"/>
<keyword evidence="3" id="KW-1185">Reference proteome</keyword>
<dbReference type="RefSeq" id="WP_309938180.1">
    <property type="nucleotide sequence ID" value="NZ_AP025305.1"/>
</dbReference>
<accession>A0AAE3XLJ5</accession>
<feature type="signal peptide" evidence="1">
    <location>
        <begin position="1"/>
        <end position="23"/>
    </location>
</feature>